<reference evidence="2" key="1">
    <citation type="submission" date="2021-04" db="EMBL/GenBank/DDBJ databases">
        <authorList>
            <person name="Tunstrom K."/>
        </authorList>
    </citation>
    <scope>NUCLEOTIDE SEQUENCE</scope>
</reference>
<evidence type="ECO:0000313" key="2">
    <source>
        <dbReference type="EMBL" id="CAG4949738.1"/>
    </source>
</evidence>
<dbReference type="PANTHER" id="PTHR19303:SF74">
    <property type="entry name" value="POGO TRANSPOSABLE ELEMENT WITH KRAB DOMAIN"/>
    <property type="match status" value="1"/>
</dbReference>
<dbReference type="GO" id="GO:0005634">
    <property type="term" value="C:nucleus"/>
    <property type="evidence" value="ECO:0007669"/>
    <property type="project" value="TreeGrafter"/>
</dbReference>
<dbReference type="InterPro" id="IPR004875">
    <property type="entry name" value="DDE_SF_endonuclease_dom"/>
</dbReference>
<dbReference type="InterPro" id="IPR050863">
    <property type="entry name" value="CenT-Element_Derived"/>
</dbReference>
<evidence type="ECO:0000313" key="3">
    <source>
        <dbReference type="Proteomes" id="UP000691718"/>
    </source>
</evidence>
<organism evidence="2 3">
    <name type="scientific">Parnassius apollo</name>
    <name type="common">Apollo butterfly</name>
    <name type="synonym">Papilio apollo</name>
    <dbReference type="NCBI Taxonomy" id="110799"/>
    <lineage>
        <taxon>Eukaryota</taxon>
        <taxon>Metazoa</taxon>
        <taxon>Ecdysozoa</taxon>
        <taxon>Arthropoda</taxon>
        <taxon>Hexapoda</taxon>
        <taxon>Insecta</taxon>
        <taxon>Pterygota</taxon>
        <taxon>Neoptera</taxon>
        <taxon>Endopterygota</taxon>
        <taxon>Lepidoptera</taxon>
        <taxon>Glossata</taxon>
        <taxon>Ditrysia</taxon>
        <taxon>Papilionoidea</taxon>
        <taxon>Papilionidae</taxon>
        <taxon>Parnassiinae</taxon>
        <taxon>Parnassini</taxon>
        <taxon>Parnassius</taxon>
        <taxon>Parnassius</taxon>
    </lineage>
</organism>
<accession>A0A8S3WAM3</accession>
<dbReference type="PANTHER" id="PTHR19303">
    <property type="entry name" value="TRANSPOSON"/>
    <property type="match status" value="1"/>
</dbReference>
<protein>
    <submittedName>
        <fullName evidence="2">(apollo) hypothetical protein</fullName>
    </submittedName>
</protein>
<sequence length="201" mass="22555">MVLTIDLIKKKKQASKVWVENFARRHQLSLRQPEKTSVARAAGFNRVQVQRFYDNLKIVVTKYKFVGRQIYNMDETGLQTVPNKLPKVYAQKGKKVVGKIVSAERGQTVTAVCCMGATGSFVPPALIFSRKRKNPALMIGAPDDCLPLVSDSGYMNSDLFVQWLNHFIQMVRPSKDVPVLLILDNHSSHLSLLAIELASEN</sequence>
<dbReference type="AlphaFoldDB" id="A0A8S3WAM3"/>
<feature type="domain" description="DDE-1" evidence="1">
    <location>
        <begin position="109"/>
        <end position="191"/>
    </location>
</feature>
<dbReference type="Proteomes" id="UP000691718">
    <property type="component" value="Unassembled WGS sequence"/>
</dbReference>
<dbReference type="OrthoDB" id="8191755at2759"/>
<dbReference type="Pfam" id="PF03184">
    <property type="entry name" value="DDE_1"/>
    <property type="match status" value="1"/>
</dbReference>
<keyword evidence="3" id="KW-1185">Reference proteome</keyword>
<proteinExistence type="predicted"/>
<comment type="caution">
    <text evidence="2">The sequence shown here is derived from an EMBL/GenBank/DDBJ whole genome shotgun (WGS) entry which is preliminary data.</text>
</comment>
<dbReference type="EMBL" id="CAJQZP010000220">
    <property type="protein sequence ID" value="CAG4949738.1"/>
    <property type="molecule type" value="Genomic_DNA"/>
</dbReference>
<gene>
    <name evidence="2" type="ORF">PAPOLLO_LOCUS4097</name>
</gene>
<evidence type="ECO:0000259" key="1">
    <source>
        <dbReference type="Pfam" id="PF03184"/>
    </source>
</evidence>
<dbReference type="GO" id="GO:0003677">
    <property type="term" value="F:DNA binding"/>
    <property type="evidence" value="ECO:0007669"/>
    <property type="project" value="TreeGrafter"/>
</dbReference>
<name>A0A8S3WAM3_PARAO</name>